<evidence type="ECO:0000313" key="3">
    <source>
        <dbReference type="Proteomes" id="UP000601435"/>
    </source>
</evidence>
<feature type="region of interest" description="Disordered" evidence="1">
    <location>
        <begin position="1"/>
        <end position="88"/>
    </location>
</feature>
<protein>
    <submittedName>
        <fullName evidence="2">Uncharacterized protein</fullName>
    </submittedName>
</protein>
<keyword evidence="3" id="KW-1185">Reference proteome</keyword>
<dbReference type="Proteomes" id="UP000601435">
    <property type="component" value="Unassembled WGS sequence"/>
</dbReference>
<comment type="caution">
    <text evidence="2">The sequence shown here is derived from an EMBL/GenBank/DDBJ whole genome shotgun (WGS) entry which is preliminary data.</text>
</comment>
<name>A0A812KQ34_9DINO</name>
<evidence type="ECO:0000256" key="1">
    <source>
        <dbReference type="SAM" id="MobiDB-lite"/>
    </source>
</evidence>
<feature type="non-terminal residue" evidence="2">
    <location>
        <position position="1"/>
    </location>
</feature>
<evidence type="ECO:0000313" key="2">
    <source>
        <dbReference type="EMBL" id="CAE7232385.1"/>
    </source>
</evidence>
<proteinExistence type="predicted"/>
<reference evidence="2" key="1">
    <citation type="submission" date="2021-02" db="EMBL/GenBank/DDBJ databases">
        <authorList>
            <person name="Dougan E. K."/>
            <person name="Rhodes N."/>
            <person name="Thang M."/>
            <person name="Chan C."/>
        </authorList>
    </citation>
    <scope>NUCLEOTIDE SEQUENCE</scope>
</reference>
<accession>A0A812KQ34</accession>
<feature type="compositionally biased region" description="Basic and acidic residues" evidence="1">
    <location>
        <begin position="50"/>
        <end position="60"/>
    </location>
</feature>
<gene>
    <name evidence="2" type="ORF">SNEC2469_LOCUS3675</name>
</gene>
<sequence>MNFTSRVALRGDPVAAGPPSESEVDGLPGKLSITVHGENAAKSVSSPKQDPGHEDKKDPEADGSSEANTQLVNPKTLIVCRRGRRAAA</sequence>
<organism evidence="2 3">
    <name type="scientific">Symbiodinium necroappetens</name>
    <dbReference type="NCBI Taxonomy" id="1628268"/>
    <lineage>
        <taxon>Eukaryota</taxon>
        <taxon>Sar</taxon>
        <taxon>Alveolata</taxon>
        <taxon>Dinophyceae</taxon>
        <taxon>Suessiales</taxon>
        <taxon>Symbiodiniaceae</taxon>
        <taxon>Symbiodinium</taxon>
    </lineage>
</organism>
<dbReference type="AlphaFoldDB" id="A0A812KQ34"/>
<dbReference type="EMBL" id="CAJNJA010008068">
    <property type="protein sequence ID" value="CAE7232385.1"/>
    <property type="molecule type" value="Genomic_DNA"/>
</dbReference>